<dbReference type="PROSITE" id="PS50103">
    <property type="entry name" value="ZF_C3H1"/>
    <property type="match status" value="1"/>
</dbReference>
<dbReference type="GO" id="GO:0008270">
    <property type="term" value="F:zinc ion binding"/>
    <property type="evidence" value="ECO:0007669"/>
    <property type="project" value="UniProtKB-KW"/>
</dbReference>
<sequence>MNTMSPVDFAYPYQACPSIRYQLHPQKEKRSTCRHFKEGRCIFWQNPNQCRFPHRPQHAPRSKDTGPLYLGYYLNEAGHGGRSPFYCHSATLSPRFMAEPHRVAADYHPQQMEDNYGHPSVPQDFIPGCYSLPTAAAGQYNYTQGFQIYQSQDQEPHDLSSAPPDLSFSITLLGRSSSLYVPHAGDAQTAPPNDLLVNPEKCKRERSKACWYGRDCKKPGCYYRHNAVNEGGEVRFSGLTGAGSEHNVKRANVPVSPTDREFPTKIDVSTEREVMAEYRTVAGDGRPEDKLSGDHWHSVSKRAPPLVVNGTNYRRCAENIIATAA</sequence>
<gene>
    <name evidence="3" type="ORF">CTA1_10698</name>
</gene>
<proteinExistence type="predicted"/>
<comment type="caution">
    <text evidence="3">The sequence shown here is derived from an EMBL/GenBank/DDBJ whole genome shotgun (WGS) entry which is preliminary data.</text>
</comment>
<accession>A0A4V6DHT7</accession>
<dbReference type="InterPro" id="IPR000571">
    <property type="entry name" value="Znf_CCCH"/>
</dbReference>
<organism evidence="3 4">
    <name type="scientific">Colletotrichum tanaceti</name>
    <dbReference type="NCBI Taxonomy" id="1306861"/>
    <lineage>
        <taxon>Eukaryota</taxon>
        <taxon>Fungi</taxon>
        <taxon>Dikarya</taxon>
        <taxon>Ascomycota</taxon>
        <taxon>Pezizomycotina</taxon>
        <taxon>Sordariomycetes</taxon>
        <taxon>Hypocreomycetidae</taxon>
        <taxon>Glomerellales</taxon>
        <taxon>Glomerellaceae</taxon>
        <taxon>Colletotrichum</taxon>
        <taxon>Colletotrichum destructivum species complex</taxon>
    </lineage>
</organism>
<name>A0A4V6DHT7_9PEZI</name>
<keyword evidence="4" id="KW-1185">Reference proteome</keyword>
<keyword evidence="1" id="KW-0863">Zinc-finger</keyword>
<feature type="zinc finger region" description="C3H1-type" evidence="1">
    <location>
        <begin position="27"/>
        <end position="57"/>
    </location>
</feature>
<dbReference type="AlphaFoldDB" id="A0A4V6DHT7"/>
<evidence type="ECO:0000313" key="3">
    <source>
        <dbReference type="EMBL" id="TKW51346.1"/>
    </source>
</evidence>
<dbReference type="EMBL" id="PJEX01000314">
    <property type="protein sequence ID" value="TKW51346.1"/>
    <property type="molecule type" value="Genomic_DNA"/>
</dbReference>
<dbReference type="Proteomes" id="UP000310108">
    <property type="component" value="Unassembled WGS sequence"/>
</dbReference>
<evidence type="ECO:0000313" key="4">
    <source>
        <dbReference type="Proteomes" id="UP000310108"/>
    </source>
</evidence>
<evidence type="ECO:0000256" key="1">
    <source>
        <dbReference type="PROSITE-ProRule" id="PRU00723"/>
    </source>
</evidence>
<keyword evidence="1" id="KW-0479">Metal-binding</keyword>
<reference evidence="3 4" key="1">
    <citation type="journal article" date="2019" name="PLoS ONE">
        <title>Comparative genome analysis indicates high evolutionary potential of pathogenicity genes in Colletotrichum tanaceti.</title>
        <authorList>
            <person name="Lelwala R.V."/>
            <person name="Korhonen P.K."/>
            <person name="Young N.D."/>
            <person name="Scott J.B."/>
            <person name="Ades P.A."/>
            <person name="Gasser R.B."/>
            <person name="Taylor P.W.J."/>
        </authorList>
    </citation>
    <scope>NUCLEOTIDE SEQUENCE [LARGE SCALE GENOMIC DNA]</scope>
    <source>
        <strain evidence="3">BRIP57314</strain>
    </source>
</reference>
<keyword evidence="1" id="KW-0862">Zinc</keyword>
<evidence type="ECO:0000259" key="2">
    <source>
        <dbReference type="PROSITE" id="PS50103"/>
    </source>
</evidence>
<feature type="domain" description="C3H1-type" evidence="2">
    <location>
        <begin position="27"/>
        <end position="57"/>
    </location>
</feature>
<protein>
    <recommendedName>
        <fullName evidence="2">C3H1-type domain-containing protein</fullName>
    </recommendedName>
</protein>